<dbReference type="HOGENOM" id="CLU_696274_0_0_12"/>
<dbReference type="RefSeq" id="WP_014801363.1">
    <property type="nucleotide sequence ID" value="NC_018020.1"/>
</dbReference>
<reference evidence="2 3" key="1">
    <citation type="submission" date="2012-06" db="EMBL/GenBank/DDBJ databases">
        <title>The complete chromosome of genome of Turneriella parva DSM 21527.</title>
        <authorList>
            <consortium name="US DOE Joint Genome Institute (JGI-PGF)"/>
            <person name="Lucas S."/>
            <person name="Han J."/>
            <person name="Lapidus A."/>
            <person name="Bruce D."/>
            <person name="Goodwin L."/>
            <person name="Pitluck S."/>
            <person name="Peters L."/>
            <person name="Kyrpides N."/>
            <person name="Mavromatis K."/>
            <person name="Ivanova N."/>
            <person name="Mikhailova N."/>
            <person name="Chertkov O."/>
            <person name="Detter J.C."/>
            <person name="Tapia R."/>
            <person name="Han C."/>
            <person name="Land M."/>
            <person name="Hauser L."/>
            <person name="Markowitz V."/>
            <person name="Cheng J.-F."/>
            <person name="Hugenholtz P."/>
            <person name="Woyke T."/>
            <person name="Wu D."/>
            <person name="Gronow S."/>
            <person name="Wellnitz S."/>
            <person name="Brambilla E."/>
            <person name="Klenk H.-P."/>
            <person name="Eisen J.A."/>
        </authorList>
    </citation>
    <scope>NUCLEOTIDE SEQUENCE [LARGE SCALE GENOMIC DNA]</scope>
    <source>
        <strain evidence="3">ATCC BAA-1111 / DSM 21527 / NCTC 11395 / H</strain>
    </source>
</reference>
<keyword evidence="1" id="KW-0472">Membrane</keyword>
<keyword evidence="3" id="KW-1185">Reference proteome</keyword>
<organism evidence="2 3">
    <name type="scientific">Turneriella parva (strain ATCC BAA-1111 / DSM 21527 / NCTC 11395 / H)</name>
    <name type="common">Leptospira parva</name>
    <dbReference type="NCBI Taxonomy" id="869212"/>
    <lineage>
        <taxon>Bacteria</taxon>
        <taxon>Pseudomonadati</taxon>
        <taxon>Spirochaetota</taxon>
        <taxon>Spirochaetia</taxon>
        <taxon>Leptospirales</taxon>
        <taxon>Leptospiraceae</taxon>
        <taxon>Turneriella</taxon>
    </lineage>
</organism>
<dbReference type="PATRIC" id="fig|869212.3.peg.138"/>
<dbReference type="KEGG" id="tpx:Turpa_0180"/>
<evidence type="ECO:0000256" key="1">
    <source>
        <dbReference type="SAM" id="Phobius"/>
    </source>
</evidence>
<evidence type="ECO:0000313" key="3">
    <source>
        <dbReference type="Proteomes" id="UP000006048"/>
    </source>
</evidence>
<sequence length="396" mass="45286">MLKYLFARIWKNPIARYGSIAGILLISFAVIFSARFGLLKTLSRMFSSPDWSDTLRHGSKPFAFAENEDKARALIEQGWKALHELAATSIDKNQSAAETLTAAVTRKPYSSFLRRESETVIFTYLNGLKSGCGDYRTSVEITDRTTALGELAASRTVAARIAQHQTEGLKKTLEIFVKYVEPAMQKKPDFVPAIELAEEIYRATCALRETAPLWARALDYREYALQKQMYDSDNGRLYDKDPELFETKFREKRQQDNIYRELLVRHFDATRFRTPYDPAQLKNVRNAYFTLKSPAALTAMIAALLAEARHSSSSIARKCHYELFSLDDAGITDREDYLYALAETAVRGEEFVRAQNVISNALKAKTLRDPATRRDLERLRFHLELLRNESESLSRF</sequence>
<protein>
    <submittedName>
        <fullName evidence="2">Uncharacterized protein</fullName>
    </submittedName>
</protein>
<evidence type="ECO:0000313" key="2">
    <source>
        <dbReference type="EMBL" id="AFM10842.1"/>
    </source>
</evidence>
<keyword evidence="1" id="KW-0812">Transmembrane</keyword>
<name>I4B0N5_TURPD</name>
<accession>I4B0N5</accession>
<dbReference type="STRING" id="869212.Turpa_0180"/>
<proteinExistence type="predicted"/>
<gene>
    <name evidence="2" type="ordered locus">Turpa_0180</name>
</gene>
<dbReference type="Proteomes" id="UP000006048">
    <property type="component" value="Chromosome"/>
</dbReference>
<feature type="transmembrane region" description="Helical" evidence="1">
    <location>
        <begin position="20"/>
        <end position="38"/>
    </location>
</feature>
<dbReference type="AlphaFoldDB" id="I4B0N5"/>
<keyword evidence="1" id="KW-1133">Transmembrane helix</keyword>
<dbReference type="EMBL" id="CP002959">
    <property type="protein sequence ID" value="AFM10842.1"/>
    <property type="molecule type" value="Genomic_DNA"/>
</dbReference>